<dbReference type="GO" id="GO:0046872">
    <property type="term" value="F:metal ion binding"/>
    <property type="evidence" value="ECO:0007669"/>
    <property type="project" value="UniProtKB-KW"/>
</dbReference>
<feature type="binding site" evidence="2">
    <location>
        <position position="122"/>
    </location>
    <ligand>
        <name>Fe cation</name>
        <dbReference type="ChEBI" id="CHEBI:24875"/>
    </ligand>
</feature>
<comment type="caution">
    <text evidence="6">The sequence shown here is derived from an EMBL/GenBank/DDBJ whole genome shotgun (WGS) entry which is preliminary data.</text>
</comment>
<comment type="cofactor">
    <cofactor evidence="2">
        <name>Fe cation</name>
        <dbReference type="ChEBI" id="CHEBI:24875"/>
    </cofactor>
    <text evidence="2">Binds 1 Fe cation per subunit.</text>
</comment>
<accession>A0A8H9KUN1</accession>
<sequence>MCNKTESATFVLLLKEENIMAKFFYHPADSRGKADHGWLKSNHTFSFGGYMNAERMNFGALRVLNDDYVAPGMGFGKHPHSNMEIISIPLEGELAHNDSMGTGSVIKKGDIQMMSAGTGIEHSEYNNSEKDPVKFLQIWIIPNKQNVEPRYDQQTIDFDAAKNNFLQILSPDPEDAGIWIHQEAWFHIADFDAGFNREYVLKNPENGLYIFVINGDLDVEGQKMETRDGLGIVGAKHVNIKADTKAEFLLMEVPV</sequence>
<name>A0A8H9KUN1_9SPHI</name>
<evidence type="ECO:0008006" key="8">
    <source>
        <dbReference type="Google" id="ProtNLM"/>
    </source>
</evidence>
<dbReference type="AlphaFoldDB" id="A0A8H9KUN1"/>
<reference evidence="6" key="2">
    <citation type="submission" date="2020-09" db="EMBL/GenBank/DDBJ databases">
        <authorList>
            <person name="Sun Q."/>
            <person name="Zhou Y."/>
        </authorList>
    </citation>
    <scope>NUCLEOTIDE SEQUENCE</scope>
    <source>
        <strain evidence="6">CGMCC 1.15966</strain>
    </source>
</reference>
<evidence type="ECO:0000256" key="2">
    <source>
        <dbReference type="PIRSR" id="PIRSR006232-1"/>
    </source>
</evidence>
<feature type="binding site" evidence="2">
    <location>
        <position position="124"/>
    </location>
    <ligand>
        <name>Fe cation</name>
        <dbReference type="ChEBI" id="CHEBI:24875"/>
    </ligand>
</feature>
<feature type="domain" description="Pirin N-terminal" evidence="4">
    <location>
        <begin position="32"/>
        <end position="140"/>
    </location>
</feature>
<dbReference type="PIRSF" id="PIRSF006232">
    <property type="entry name" value="Pirin"/>
    <property type="match status" value="1"/>
</dbReference>
<organism evidence="6 7">
    <name type="scientific">Sphingobacterium cellulitidis</name>
    <dbReference type="NCBI Taxonomy" id="1768011"/>
    <lineage>
        <taxon>Bacteria</taxon>
        <taxon>Pseudomonadati</taxon>
        <taxon>Bacteroidota</taxon>
        <taxon>Sphingobacteriia</taxon>
        <taxon>Sphingobacteriales</taxon>
        <taxon>Sphingobacteriaceae</taxon>
        <taxon>Sphingobacterium</taxon>
    </lineage>
</organism>
<keyword evidence="7" id="KW-1185">Reference proteome</keyword>
<dbReference type="Pfam" id="PF02678">
    <property type="entry name" value="Pirin"/>
    <property type="match status" value="1"/>
</dbReference>
<keyword evidence="2" id="KW-0408">Iron</keyword>
<dbReference type="EMBL" id="BMKM01000010">
    <property type="protein sequence ID" value="GGE29990.1"/>
    <property type="molecule type" value="Genomic_DNA"/>
</dbReference>
<protein>
    <recommendedName>
        <fullName evidence="8">Pirin family protein</fullName>
    </recommendedName>
</protein>
<dbReference type="CDD" id="cd02910">
    <property type="entry name" value="cupin_Yhhw_N"/>
    <property type="match status" value="1"/>
</dbReference>
<evidence type="ECO:0000259" key="5">
    <source>
        <dbReference type="Pfam" id="PF17954"/>
    </source>
</evidence>
<dbReference type="InterPro" id="IPR041602">
    <property type="entry name" value="Quercetinase_C"/>
</dbReference>
<evidence type="ECO:0000256" key="1">
    <source>
        <dbReference type="ARBA" id="ARBA00008416"/>
    </source>
</evidence>
<dbReference type="Gene3D" id="2.60.120.10">
    <property type="entry name" value="Jelly Rolls"/>
    <property type="match status" value="2"/>
</dbReference>
<feature type="binding site" evidence="2">
    <location>
        <position position="78"/>
    </location>
    <ligand>
        <name>Fe cation</name>
        <dbReference type="ChEBI" id="CHEBI:24875"/>
    </ligand>
</feature>
<dbReference type="InterPro" id="IPR011051">
    <property type="entry name" value="RmlC_Cupin_sf"/>
</dbReference>
<dbReference type="PANTHER" id="PTHR43212">
    <property type="entry name" value="QUERCETIN 2,3-DIOXYGENASE"/>
    <property type="match status" value="1"/>
</dbReference>
<dbReference type="InterPro" id="IPR003829">
    <property type="entry name" value="Pirin_N_dom"/>
</dbReference>
<dbReference type="PANTHER" id="PTHR43212:SF3">
    <property type="entry name" value="QUERCETIN 2,3-DIOXYGENASE"/>
    <property type="match status" value="1"/>
</dbReference>
<dbReference type="Pfam" id="PF17954">
    <property type="entry name" value="Pirin_C_2"/>
    <property type="match status" value="1"/>
</dbReference>
<proteinExistence type="inferred from homology"/>
<evidence type="ECO:0000313" key="6">
    <source>
        <dbReference type="EMBL" id="GGE29990.1"/>
    </source>
</evidence>
<evidence type="ECO:0000259" key="4">
    <source>
        <dbReference type="Pfam" id="PF02678"/>
    </source>
</evidence>
<evidence type="ECO:0000313" key="7">
    <source>
        <dbReference type="Proteomes" id="UP000614460"/>
    </source>
</evidence>
<dbReference type="InterPro" id="IPR014710">
    <property type="entry name" value="RmlC-like_jellyroll"/>
</dbReference>
<feature type="domain" description="Quercetin 2,3-dioxygenase C-terminal cupin" evidence="5">
    <location>
        <begin position="168"/>
        <end position="253"/>
    </location>
</feature>
<comment type="similarity">
    <text evidence="1 3">Belongs to the pirin family.</text>
</comment>
<feature type="binding site" evidence="2">
    <location>
        <position position="80"/>
    </location>
    <ligand>
        <name>Fe cation</name>
        <dbReference type="ChEBI" id="CHEBI:24875"/>
    </ligand>
</feature>
<evidence type="ECO:0000256" key="3">
    <source>
        <dbReference type="RuleBase" id="RU003457"/>
    </source>
</evidence>
<dbReference type="RefSeq" id="WP_229678349.1">
    <property type="nucleotide sequence ID" value="NZ_BMKM01000010.1"/>
</dbReference>
<reference evidence="6" key="1">
    <citation type="journal article" date="2014" name="Int. J. Syst. Evol. Microbiol.">
        <title>Complete genome sequence of Corynebacterium casei LMG S-19264T (=DSM 44701T), isolated from a smear-ripened cheese.</title>
        <authorList>
            <consortium name="US DOE Joint Genome Institute (JGI-PGF)"/>
            <person name="Walter F."/>
            <person name="Albersmeier A."/>
            <person name="Kalinowski J."/>
            <person name="Ruckert C."/>
        </authorList>
    </citation>
    <scope>NUCLEOTIDE SEQUENCE</scope>
    <source>
        <strain evidence="6">CGMCC 1.15966</strain>
    </source>
</reference>
<dbReference type="Proteomes" id="UP000614460">
    <property type="component" value="Unassembled WGS sequence"/>
</dbReference>
<dbReference type="SUPFAM" id="SSF51182">
    <property type="entry name" value="RmlC-like cupins"/>
    <property type="match status" value="1"/>
</dbReference>
<keyword evidence="2" id="KW-0479">Metal-binding</keyword>
<dbReference type="InterPro" id="IPR012093">
    <property type="entry name" value="Pirin"/>
</dbReference>
<gene>
    <name evidence="6" type="ORF">GCM10011516_29720</name>
</gene>